<evidence type="ECO:0000313" key="3">
    <source>
        <dbReference type="Proteomes" id="UP001197378"/>
    </source>
</evidence>
<reference evidence="2" key="1">
    <citation type="journal article" date="2021" name="ISME J.">
        <title>Genomic evolution of the class Acidithiobacillia: deep-branching Proteobacteria living in extreme acidic conditions.</title>
        <authorList>
            <person name="Moya-Beltran A."/>
            <person name="Beard S."/>
            <person name="Rojas-Villalobos C."/>
            <person name="Issotta F."/>
            <person name="Gallardo Y."/>
            <person name="Ulloa R."/>
            <person name="Giaveno A."/>
            <person name="Degli Esposti M."/>
            <person name="Johnson D.B."/>
            <person name="Quatrini R."/>
        </authorList>
    </citation>
    <scope>NUCLEOTIDE SEQUENCE</scope>
    <source>
        <strain evidence="2">VAN18-1</strain>
    </source>
</reference>
<accession>A0AAE3CKL4</accession>
<gene>
    <name evidence="2" type="ORF">HFQ13_10475</name>
</gene>
<dbReference type="GO" id="GO:0005524">
    <property type="term" value="F:ATP binding"/>
    <property type="evidence" value="ECO:0007669"/>
    <property type="project" value="UniProtKB-KW"/>
</dbReference>
<dbReference type="Pfam" id="PF13479">
    <property type="entry name" value="AAA_24"/>
    <property type="match status" value="1"/>
</dbReference>
<keyword evidence="3" id="KW-1185">Reference proteome</keyword>
<comment type="caution">
    <text evidence="2">The sequence shown here is derived from an EMBL/GenBank/DDBJ whole genome shotgun (WGS) entry which is preliminary data.</text>
</comment>
<protein>
    <submittedName>
        <fullName evidence="2">ATP-binding protein</fullName>
    </submittedName>
</protein>
<organism evidence="2 3">
    <name type="scientific">Igneacidithiobacillus copahuensis</name>
    <dbReference type="NCBI Taxonomy" id="2724909"/>
    <lineage>
        <taxon>Bacteria</taxon>
        <taxon>Pseudomonadati</taxon>
        <taxon>Pseudomonadota</taxon>
        <taxon>Acidithiobacillia</taxon>
        <taxon>Acidithiobacillales</taxon>
        <taxon>Acidithiobacillaceae</taxon>
        <taxon>Igneacidithiobacillus</taxon>
    </lineage>
</organism>
<evidence type="ECO:0000256" key="1">
    <source>
        <dbReference type="SAM" id="MobiDB-lite"/>
    </source>
</evidence>
<dbReference type="EMBL" id="JAAXYO010000154">
    <property type="protein sequence ID" value="MBU2788615.1"/>
    <property type="molecule type" value="Genomic_DNA"/>
</dbReference>
<keyword evidence="2" id="KW-0547">Nucleotide-binding</keyword>
<dbReference type="RefSeq" id="WP_215885670.1">
    <property type="nucleotide sequence ID" value="NZ_JAAXYO010000154.1"/>
</dbReference>
<feature type="region of interest" description="Disordered" evidence="1">
    <location>
        <begin position="261"/>
        <end position="328"/>
    </location>
</feature>
<feature type="compositionally biased region" description="Low complexity" evidence="1">
    <location>
        <begin position="293"/>
        <end position="318"/>
    </location>
</feature>
<keyword evidence="2" id="KW-0067">ATP-binding</keyword>
<dbReference type="Proteomes" id="UP001197378">
    <property type="component" value="Unassembled WGS sequence"/>
</dbReference>
<sequence length="328" mass="35713">MGLLNLQEGGQMEPVRMILYGKNGIGKTTFGAGMPQPFILAVEDGIGPMPVMYDRAHHKTYDQIVGTLMEVGGYFQSGRFRSLVVDSMDALQVKVFDKILSEHGKKHIGDFSYGKGYELFKQEWESFKDLMERFRVELGANVLLIAQCDSRTIADPINGDHNSNTMRLDKRASGVLRDWADLVGFAQLESNPIRNKDGEIVRLQETGRRILRTSPSEAFDAKNRFNLPPTLPLAWVAVEQAIKEAYARPFDPNQYAQVQSGFGQASPAGLPQPGMPPAGFGQPAQAQPNAGFAPSGKPASLAAPAAPMQPASPVQPVQTGGFPKPPGF</sequence>
<dbReference type="AlphaFoldDB" id="A0AAE3CKL4"/>
<name>A0AAE3CKL4_9PROT</name>
<proteinExistence type="predicted"/>
<evidence type="ECO:0000313" key="2">
    <source>
        <dbReference type="EMBL" id="MBU2788615.1"/>
    </source>
</evidence>